<evidence type="ECO:0000256" key="5">
    <source>
        <dbReference type="ARBA" id="ARBA00022692"/>
    </source>
</evidence>
<proteinExistence type="inferred from homology"/>
<evidence type="ECO:0000313" key="10">
    <source>
        <dbReference type="WBParaSite" id="SMUV_0000637701-mRNA-1"/>
    </source>
</evidence>
<feature type="transmembrane region" description="Helical" evidence="8">
    <location>
        <begin position="122"/>
        <end position="141"/>
    </location>
</feature>
<keyword evidence="5 8" id="KW-0812">Transmembrane</keyword>
<evidence type="ECO:0000313" key="9">
    <source>
        <dbReference type="Proteomes" id="UP000046393"/>
    </source>
</evidence>
<dbReference type="AlphaFoldDB" id="A0A0N5AP16"/>
<evidence type="ECO:0000256" key="4">
    <source>
        <dbReference type="ARBA" id="ARBA00022597"/>
    </source>
</evidence>
<dbReference type="GO" id="GO:0005462">
    <property type="term" value="F:UDP-N-acetylglucosamine transmembrane transporter activity"/>
    <property type="evidence" value="ECO:0007669"/>
    <property type="project" value="TreeGrafter"/>
</dbReference>
<accession>A0A0N5AP16</accession>
<evidence type="ECO:0000256" key="3">
    <source>
        <dbReference type="ARBA" id="ARBA00022448"/>
    </source>
</evidence>
<dbReference type="GO" id="GO:0005789">
    <property type="term" value="C:endoplasmic reticulum membrane"/>
    <property type="evidence" value="ECO:0007669"/>
    <property type="project" value="TreeGrafter"/>
</dbReference>
<organism evidence="9 10">
    <name type="scientific">Syphacia muris</name>
    <dbReference type="NCBI Taxonomy" id="451379"/>
    <lineage>
        <taxon>Eukaryota</taxon>
        <taxon>Metazoa</taxon>
        <taxon>Ecdysozoa</taxon>
        <taxon>Nematoda</taxon>
        <taxon>Chromadorea</taxon>
        <taxon>Rhabditida</taxon>
        <taxon>Spirurina</taxon>
        <taxon>Oxyuridomorpha</taxon>
        <taxon>Oxyuroidea</taxon>
        <taxon>Oxyuridae</taxon>
        <taxon>Syphacia</taxon>
    </lineage>
</organism>
<feature type="transmembrane region" description="Helical" evidence="8">
    <location>
        <begin position="161"/>
        <end position="180"/>
    </location>
</feature>
<protein>
    <submittedName>
        <fullName evidence="10">UAA transporter</fullName>
    </submittedName>
</protein>
<feature type="transmembrane region" description="Helical" evidence="8">
    <location>
        <begin position="293"/>
        <end position="313"/>
    </location>
</feature>
<evidence type="ECO:0000256" key="1">
    <source>
        <dbReference type="ARBA" id="ARBA00004127"/>
    </source>
</evidence>
<keyword evidence="4" id="KW-0762">Sugar transport</keyword>
<dbReference type="InterPro" id="IPR013657">
    <property type="entry name" value="SCL35B1-4/HUT1"/>
</dbReference>
<evidence type="ECO:0000256" key="2">
    <source>
        <dbReference type="ARBA" id="ARBA00010694"/>
    </source>
</evidence>
<dbReference type="STRING" id="451379.A0A0N5AP16"/>
<comment type="similarity">
    <text evidence="2">Belongs to the nucleotide-sugar transporter family. SLC35B subfamily.</text>
</comment>
<evidence type="ECO:0000256" key="7">
    <source>
        <dbReference type="ARBA" id="ARBA00023136"/>
    </source>
</evidence>
<keyword evidence="7 8" id="KW-0472">Membrane</keyword>
<dbReference type="GO" id="GO:0005464">
    <property type="term" value="F:UDP-xylose transmembrane transporter activity"/>
    <property type="evidence" value="ECO:0007669"/>
    <property type="project" value="TreeGrafter"/>
</dbReference>
<feature type="transmembrane region" description="Helical" evidence="8">
    <location>
        <begin position="239"/>
        <end position="259"/>
    </location>
</feature>
<dbReference type="PANTHER" id="PTHR10778:SF4">
    <property type="entry name" value="NUCLEOTIDE SUGAR TRANSPORTER SLC35B4"/>
    <property type="match status" value="1"/>
</dbReference>
<keyword evidence="9" id="KW-1185">Reference proteome</keyword>
<keyword evidence="3" id="KW-0813">Transport</keyword>
<feature type="transmembrane region" description="Helical" evidence="8">
    <location>
        <begin position="196"/>
        <end position="219"/>
    </location>
</feature>
<feature type="transmembrane region" description="Helical" evidence="8">
    <location>
        <begin position="266"/>
        <end position="287"/>
    </location>
</feature>
<comment type="subcellular location">
    <subcellularLocation>
        <location evidence="1">Endomembrane system</location>
        <topology evidence="1">Multi-pass membrane protein</topology>
    </subcellularLocation>
</comment>
<name>A0A0N5AP16_9BILA</name>
<reference evidence="10" key="1">
    <citation type="submission" date="2017-02" db="UniProtKB">
        <authorList>
            <consortium name="WormBaseParasite"/>
        </authorList>
    </citation>
    <scope>IDENTIFICATION</scope>
</reference>
<dbReference type="WBParaSite" id="SMUV_0000637701-mRNA-1">
    <property type="protein sequence ID" value="SMUV_0000637701-mRNA-1"/>
    <property type="gene ID" value="SMUV_0000637701"/>
</dbReference>
<dbReference type="Proteomes" id="UP000046393">
    <property type="component" value="Unplaced"/>
</dbReference>
<evidence type="ECO:0000256" key="6">
    <source>
        <dbReference type="ARBA" id="ARBA00022989"/>
    </source>
</evidence>
<evidence type="ECO:0000256" key="8">
    <source>
        <dbReference type="SAM" id="Phobius"/>
    </source>
</evidence>
<dbReference type="PANTHER" id="PTHR10778">
    <property type="entry name" value="SOLUTE CARRIER FAMILY 35 MEMBER B"/>
    <property type="match status" value="1"/>
</dbReference>
<keyword evidence="6 8" id="KW-1133">Transmembrane helix</keyword>
<dbReference type="NCBIfam" id="TIGR00803">
    <property type="entry name" value="nst"/>
    <property type="match status" value="1"/>
</dbReference>
<dbReference type="GO" id="GO:0000139">
    <property type="term" value="C:Golgi membrane"/>
    <property type="evidence" value="ECO:0007669"/>
    <property type="project" value="TreeGrafter"/>
</dbReference>
<sequence length="323" mass="36824">MSTAGCVAVAGTLGGCIGSMYFVESIATEHPGAMNLLTFSTFLFISLEGLIFITKFFTVPNRIPLRGYLPTMIMFFFVNVVNNQALNFHVPVPLHIIFRSGSLLASLLMTKLLQRKQYSLRKYVSVIMITIGIVLCTLATSKLQKSDWISSDEAFKHYKEWLIGITMLIVALIASAYLAICQEQMYRTYGKHTREAMFYVHAISLPFFSLMSSDIIKYIRIFSASSPVHFLTFEIPHMWILLIAACFLQWVCIRFVYLMNAELESLTVTLVVTLRKFLSLIISIVWFKNPFTLTHWFGAFFVFSGTLLFADIWSRKVVKKKAD</sequence>
<dbReference type="Pfam" id="PF08449">
    <property type="entry name" value="UAA"/>
    <property type="match status" value="1"/>
</dbReference>
<feature type="transmembrane region" description="Helical" evidence="8">
    <location>
        <begin position="34"/>
        <end position="53"/>
    </location>
</feature>